<reference evidence="2 3" key="1">
    <citation type="journal article" date="2004" name="Science">
        <title>The genome of the diatom Thalassiosira pseudonana: ecology, evolution, and metabolism.</title>
        <authorList>
            <person name="Armbrust E.V."/>
            <person name="Berges J.A."/>
            <person name="Bowler C."/>
            <person name="Green B.R."/>
            <person name="Martinez D."/>
            <person name="Putnam N.H."/>
            <person name="Zhou S."/>
            <person name="Allen A.E."/>
            <person name="Apt K.E."/>
            <person name="Bechner M."/>
            <person name="Brzezinski M.A."/>
            <person name="Chaal B.K."/>
            <person name="Chiovitti A."/>
            <person name="Davis A.K."/>
            <person name="Demarest M.S."/>
            <person name="Detter J.C."/>
            <person name="Glavina T."/>
            <person name="Goodstein D."/>
            <person name="Hadi M.Z."/>
            <person name="Hellsten U."/>
            <person name="Hildebrand M."/>
            <person name="Jenkins B.D."/>
            <person name="Jurka J."/>
            <person name="Kapitonov V.V."/>
            <person name="Kroger N."/>
            <person name="Lau W.W."/>
            <person name="Lane T.W."/>
            <person name="Larimer F.W."/>
            <person name="Lippmeier J.C."/>
            <person name="Lucas S."/>
            <person name="Medina M."/>
            <person name="Montsant A."/>
            <person name="Obornik M."/>
            <person name="Parker M.S."/>
            <person name="Palenik B."/>
            <person name="Pazour G.J."/>
            <person name="Richardson P.M."/>
            <person name="Rynearson T.A."/>
            <person name="Saito M.A."/>
            <person name="Schwartz D.C."/>
            <person name="Thamatrakoln K."/>
            <person name="Valentin K."/>
            <person name="Vardi A."/>
            <person name="Wilkerson F.P."/>
            <person name="Rokhsar D.S."/>
        </authorList>
    </citation>
    <scope>NUCLEOTIDE SEQUENCE [LARGE SCALE GENOMIC DNA]</scope>
    <source>
        <strain evidence="2 3">CCMP1335</strain>
    </source>
</reference>
<dbReference type="PaxDb" id="35128-Thaps24039"/>
<gene>
    <name evidence="2" type="ORF">THAPSDRAFT_24039</name>
</gene>
<protein>
    <submittedName>
        <fullName evidence="2">Uncharacterized protein</fullName>
    </submittedName>
</protein>
<dbReference type="RefSeq" id="XP_002292512.1">
    <property type="nucleotide sequence ID" value="XM_002292476.1"/>
</dbReference>
<dbReference type="KEGG" id="tps:THAPSDRAFT_24039"/>
<dbReference type="Proteomes" id="UP000001449">
    <property type="component" value="Chromosome 9"/>
</dbReference>
<dbReference type="EMBL" id="CM000645">
    <property type="protein sequence ID" value="EED90487.1"/>
    <property type="molecule type" value="Genomic_DNA"/>
</dbReference>
<organism evidence="2 3">
    <name type="scientific">Thalassiosira pseudonana</name>
    <name type="common">Marine diatom</name>
    <name type="synonym">Cyclotella nana</name>
    <dbReference type="NCBI Taxonomy" id="35128"/>
    <lineage>
        <taxon>Eukaryota</taxon>
        <taxon>Sar</taxon>
        <taxon>Stramenopiles</taxon>
        <taxon>Ochrophyta</taxon>
        <taxon>Bacillariophyta</taxon>
        <taxon>Coscinodiscophyceae</taxon>
        <taxon>Thalassiosirophycidae</taxon>
        <taxon>Thalassiosirales</taxon>
        <taxon>Thalassiosiraceae</taxon>
        <taxon>Thalassiosira</taxon>
    </lineage>
</organism>
<feature type="compositionally biased region" description="Polar residues" evidence="1">
    <location>
        <begin position="321"/>
        <end position="335"/>
    </location>
</feature>
<accession>B8C8H7</accession>
<keyword evidence="3" id="KW-1185">Reference proteome</keyword>
<name>B8C8H7_THAPS</name>
<evidence type="ECO:0000256" key="1">
    <source>
        <dbReference type="SAM" id="MobiDB-lite"/>
    </source>
</evidence>
<dbReference type="GeneID" id="7450964"/>
<dbReference type="AlphaFoldDB" id="B8C8H7"/>
<evidence type="ECO:0000313" key="2">
    <source>
        <dbReference type="EMBL" id="EED90487.1"/>
    </source>
</evidence>
<reference evidence="2 3" key="2">
    <citation type="journal article" date="2008" name="Nature">
        <title>The Phaeodactylum genome reveals the evolutionary history of diatom genomes.</title>
        <authorList>
            <person name="Bowler C."/>
            <person name="Allen A.E."/>
            <person name="Badger J.H."/>
            <person name="Grimwood J."/>
            <person name="Jabbari K."/>
            <person name="Kuo A."/>
            <person name="Maheswari U."/>
            <person name="Martens C."/>
            <person name="Maumus F."/>
            <person name="Otillar R.P."/>
            <person name="Rayko E."/>
            <person name="Salamov A."/>
            <person name="Vandepoele K."/>
            <person name="Beszteri B."/>
            <person name="Gruber A."/>
            <person name="Heijde M."/>
            <person name="Katinka M."/>
            <person name="Mock T."/>
            <person name="Valentin K."/>
            <person name="Verret F."/>
            <person name="Berges J.A."/>
            <person name="Brownlee C."/>
            <person name="Cadoret J.P."/>
            <person name="Chiovitti A."/>
            <person name="Choi C.J."/>
            <person name="Coesel S."/>
            <person name="De Martino A."/>
            <person name="Detter J.C."/>
            <person name="Durkin C."/>
            <person name="Falciatore A."/>
            <person name="Fournet J."/>
            <person name="Haruta M."/>
            <person name="Huysman M.J."/>
            <person name="Jenkins B.D."/>
            <person name="Jiroutova K."/>
            <person name="Jorgensen R.E."/>
            <person name="Joubert Y."/>
            <person name="Kaplan A."/>
            <person name="Kroger N."/>
            <person name="Kroth P.G."/>
            <person name="La Roche J."/>
            <person name="Lindquist E."/>
            <person name="Lommer M."/>
            <person name="Martin-Jezequel V."/>
            <person name="Lopez P.J."/>
            <person name="Lucas S."/>
            <person name="Mangogna M."/>
            <person name="McGinnis K."/>
            <person name="Medlin L.K."/>
            <person name="Montsant A."/>
            <person name="Oudot-Le Secq M.P."/>
            <person name="Napoli C."/>
            <person name="Obornik M."/>
            <person name="Parker M.S."/>
            <person name="Petit J.L."/>
            <person name="Porcel B.M."/>
            <person name="Poulsen N."/>
            <person name="Robison M."/>
            <person name="Rychlewski L."/>
            <person name="Rynearson T.A."/>
            <person name="Schmutz J."/>
            <person name="Shapiro H."/>
            <person name="Siaut M."/>
            <person name="Stanley M."/>
            <person name="Sussman M.R."/>
            <person name="Taylor A.R."/>
            <person name="Vardi A."/>
            <person name="von Dassow P."/>
            <person name="Vyverman W."/>
            <person name="Willis A."/>
            <person name="Wyrwicz L.S."/>
            <person name="Rokhsar D.S."/>
            <person name="Weissenbach J."/>
            <person name="Armbrust E.V."/>
            <person name="Green B.R."/>
            <person name="Van de Peer Y."/>
            <person name="Grigoriev I.V."/>
        </authorList>
    </citation>
    <scope>NUCLEOTIDE SEQUENCE [LARGE SCALE GENOMIC DNA]</scope>
    <source>
        <strain evidence="2 3">CCMP1335</strain>
    </source>
</reference>
<dbReference type="HOGENOM" id="CLU_728631_0_0_1"/>
<proteinExistence type="predicted"/>
<dbReference type="InParanoid" id="B8C8H7"/>
<sequence length="380" mass="41837">MALAGNEGLGATESPQLTPPFLLLSPYNNIHHNHKANLKTLQHQYRPMDSPDIDLKRYGKGICWEYLDKGSCTCHTKHVGSHPKLVVSSASAVHATQSSIQPSSGVIATMPKHIPQWIDNLEYLGFTHSHPHNFAVLTTDNIPPPQAERDEMKTRGASFSPGMKKWIVPAKVDLGKFAKWHPIVDGYGVHDVVMYNEYVDVENWWETLVGRGFFRSQLDVKGINNAAVEVNDTTGGTTTNDKKRQLDNDESSQATTNRKRRIFTDEQLRMRALLSSAKGALLRCNMAGSVSKEQHQFNKSIFQVVEALAKSESRREEANNAVGSTDVIDSTTSAVKGNPECTGASPLKKSHVAPVTPATRQKKSTGESSPGIPGTWYHST</sequence>
<evidence type="ECO:0000313" key="3">
    <source>
        <dbReference type="Proteomes" id="UP000001449"/>
    </source>
</evidence>
<feature type="region of interest" description="Disordered" evidence="1">
    <location>
        <begin position="231"/>
        <end position="256"/>
    </location>
</feature>
<feature type="region of interest" description="Disordered" evidence="1">
    <location>
        <begin position="313"/>
        <end position="380"/>
    </location>
</feature>